<sequence length="310" mass="34758">MYSLLRSNCTNNIDETLLNRCLYEYPPSLFTFVGDIIQPFVNPRGIAVTVTILLLALPIVVKYSKTIHISPASYFALKISLLHFLYRCCYSLVLDVALYTVFRQSRPCTCSFNDQKARRIGSVYGMPSGDSMMGALVGAFIWDSSSSFELRAAGVGIMISVMCERMSWGFHSLAQTMTGSAMGIILHYWSTRMPLYFTILESMLILPGGFALLMSDPARSDWSVPSVLQPGFQDNLLAWFCWGVAFQLFAAILICRHYCSLGILSRMRYSIQTTLRALELQGDPLQGSSVRLHPRMSLVSEPMIRARETS</sequence>
<proteinExistence type="predicted"/>
<feature type="transmembrane region" description="Helical" evidence="1">
    <location>
        <begin position="236"/>
        <end position="259"/>
    </location>
</feature>
<evidence type="ECO:0000313" key="3">
    <source>
        <dbReference type="EMBL" id="CAD8478883.1"/>
    </source>
</evidence>
<dbReference type="SUPFAM" id="SSF48317">
    <property type="entry name" value="Acid phosphatase/Vanadium-dependent haloperoxidase"/>
    <property type="match status" value="1"/>
</dbReference>
<evidence type="ECO:0000259" key="2">
    <source>
        <dbReference type="Pfam" id="PF01569"/>
    </source>
</evidence>
<dbReference type="InterPro" id="IPR036938">
    <property type="entry name" value="PAP2/HPO_sf"/>
</dbReference>
<organism evidence="3">
    <name type="scientific">Hanusia phi</name>
    <dbReference type="NCBI Taxonomy" id="3032"/>
    <lineage>
        <taxon>Eukaryota</taxon>
        <taxon>Cryptophyceae</taxon>
        <taxon>Pyrenomonadales</taxon>
        <taxon>Geminigeraceae</taxon>
        <taxon>Hanusia</taxon>
    </lineage>
</organism>
<name>A0A7S0HFX6_9CRYP</name>
<keyword evidence="1" id="KW-0812">Transmembrane</keyword>
<feature type="transmembrane region" description="Helical" evidence="1">
    <location>
        <begin position="46"/>
        <end position="64"/>
    </location>
</feature>
<feature type="transmembrane region" description="Helical" evidence="1">
    <location>
        <begin position="168"/>
        <end position="188"/>
    </location>
</feature>
<dbReference type="InterPro" id="IPR000326">
    <property type="entry name" value="PAP2/HPO"/>
</dbReference>
<reference evidence="3" key="1">
    <citation type="submission" date="2021-01" db="EMBL/GenBank/DDBJ databases">
        <authorList>
            <person name="Corre E."/>
            <person name="Pelletier E."/>
            <person name="Niang G."/>
            <person name="Scheremetjew M."/>
            <person name="Finn R."/>
            <person name="Kale V."/>
            <person name="Holt S."/>
            <person name="Cochrane G."/>
            <person name="Meng A."/>
            <person name="Brown T."/>
            <person name="Cohen L."/>
        </authorList>
    </citation>
    <scope>NUCLEOTIDE SEQUENCE</scope>
    <source>
        <strain evidence="3">CCMP325</strain>
    </source>
</reference>
<dbReference type="Pfam" id="PF01569">
    <property type="entry name" value="PAP2"/>
    <property type="match status" value="1"/>
</dbReference>
<feature type="domain" description="Phosphatidic acid phosphatase type 2/haloperoxidase" evidence="2">
    <location>
        <begin position="88"/>
        <end position="196"/>
    </location>
</feature>
<dbReference type="EMBL" id="HBEO01011030">
    <property type="protein sequence ID" value="CAD8478883.1"/>
    <property type="molecule type" value="Transcribed_RNA"/>
</dbReference>
<dbReference type="AlphaFoldDB" id="A0A7S0HFX6"/>
<gene>
    <name evidence="3" type="ORF">HPHI1048_LOCUS7656</name>
</gene>
<feature type="transmembrane region" description="Helical" evidence="1">
    <location>
        <begin position="84"/>
        <end position="102"/>
    </location>
</feature>
<feature type="transmembrane region" description="Helical" evidence="1">
    <location>
        <begin position="123"/>
        <end position="142"/>
    </location>
</feature>
<feature type="transmembrane region" description="Helical" evidence="1">
    <location>
        <begin position="195"/>
        <end position="216"/>
    </location>
</feature>
<accession>A0A7S0HFX6</accession>
<keyword evidence="1" id="KW-1133">Transmembrane helix</keyword>
<protein>
    <recommendedName>
        <fullName evidence="2">Phosphatidic acid phosphatase type 2/haloperoxidase domain-containing protein</fullName>
    </recommendedName>
</protein>
<evidence type="ECO:0000256" key="1">
    <source>
        <dbReference type="SAM" id="Phobius"/>
    </source>
</evidence>
<keyword evidence="1" id="KW-0472">Membrane</keyword>